<keyword evidence="4" id="KW-0564">Palmitate</keyword>
<evidence type="ECO:0000313" key="10">
    <source>
        <dbReference type="Proteomes" id="UP000191025"/>
    </source>
</evidence>
<feature type="region of interest" description="Disordered" evidence="7">
    <location>
        <begin position="24"/>
        <end position="55"/>
    </location>
</feature>
<evidence type="ECO:0000256" key="6">
    <source>
        <dbReference type="ARBA" id="ARBA00023288"/>
    </source>
</evidence>
<evidence type="ECO:0000256" key="3">
    <source>
        <dbReference type="ARBA" id="ARBA00023136"/>
    </source>
</evidence>
<dbReference type="EMBL" id="MXAN01000009">
    <property type="protein sequence ID" value="OPH38914.1"/>
    <property type="molecule type" value="Genomic_DNA"/>
</dbReference>
<comment type="caution">
    <text evidence="9">The sequence shown here is derived from an EMBL/GenBank/DDBJ whole genome shotgun (WGS) entry which is preliminary data.</text>
</comment>
<dbReference type="NCBIfam" id="NF047847">
    <property type="entry name" value="SS_mature_LptM"/>
    <property type="match status" value="1"/>
</dbReference>
<evidence type="ECO:0000256" key="1">
    <source>
        <dbReference type="ARBA" id="ARBA00004459"/>
    </source>
</evidence>
<dbReference type="AlphaFoldDB" id="A0A1V4H1W4"/>
<keyword evidence="2 8" id="KW-0732">Signal</keyword>
<proteinExistence type="predicted"/>
<reference evidence="10" key="1">
    <citation type="submission" date="2017-03" db="EMBL/GenBank/DDBJ databases">
        <title>Draft genome sequence of Moraxella equi CCUG 4950T type strain.</title>
        <authorList>
            <person name="Salva-Serra F."/>
            <person name="Engstrom-Jakobsson H."/>
            <person name="Thorell K."/>
            <person name="Jaen-Luchoro D."/>
            <person name="Gonzales-Siles L."/>
            <person name="Karlsson R."/>
            <person name="Yazdan S."/>
            <person name="Boulund F."/>
            <person name="Johnning A."/>
            <person name="Engstrand L."/>
            <person name="Kristiansson E."/>
            <person name="Moore E."/>
        </authorList>
    </citation>
    <scope>NUCLEOTIDE SEQUENCE [LARGE SCALE GENOMIC DNA]</scope>
    <source>
        <strain evidence="10">CCUG 4441</strain>
    </source>
</reference>
<evidence type="ECO:0000256" key="7">
    <source>
        <dbReference type="SAM" id="MobiDB-lite"/>
    </source>
</evidence>
<evidence type="ECO:0000313" key="9">
    <source>
        <dbReference type="EMBL" id="OPH38914.1"/>
    </source>
</evidence>
<sequence>MMKTLLFGLALAFTLTACGQKGALYLPEKSPTPPHSTPTQGEPMDMPVSTDSNDY</sequence>
<keyword evidence="5" id="KW-0998">Cell outer membrane</keyword>
<name>A0A1V4H1W4_MORLA</name>
<accession>A0A1V4H1W4</accession>
<evidence type="ECO:0000256" key="5">
    <source>
        <dbReference type="ARBA" id="ARBA00023237"/>
    </source>
</evidence>
<keyword evidence="3" id="KW-0472">Membrane</keyword>
<dbReference type="PROSITE" id="PS51257">
    <property type="entry name" value="PROKAR_LIPOPROTEIN"/>
    <property type="match status" value="1"/>
</dbReference>
<organism evidence="9 10">
    <name type="scientific">Moraxella lacunata</name>
    <dbReference type="NCBI Taxonomy" id="477"/>
    <lineage>
        <taxon>Bacteria</taxon>
        <taxon>Pseudomonadati</taxon>
        <taxon>Pseudomonadota</taxon>
        <taxon>Gammaproteobacteria</taxon>
        <taxon>Moraxellales</taxon>
        <taxon>Moraxellaceae</taxon>
        <taxon>Moraxella</taxon>
    </lineage>
</organism>
<dbReference type="GO" id="GO:0009279">
    <property type="term" value="C:cell outer membrane"/>
    <property type="evidence" value="ECO:0007669"/>
    <property type="project" value="UniProtKB-SubCell"/>
</dbReference>
<evidence type="ECO:0008006" key="11">
    <source>
        <dbReference type="Google" id="ProtNLM"/>
    </source>
</evidence>
<comment type="subcellular location">
    <subcellularLocation>
        <location evidence="1">Cell outer membrane</location>
        <topology evidence="1">Lipid-anchor</topology>
    </subcellularLocation>
</comment>
<keyword evidence="6" id="KW-0449">Lipoprotein</keyword>
<dbReference type="Proteomes" id="UP000191025">
    <property type="component" value="Unassembled WGS sequence"/>
</dbReference>
<dbReference type="InterPro" id="IPR032831">
    <property type="entry name" value="LptM_cons"/>
</dbReference>
<evidence type="ECO:0000256" key="8">
    <source>
        <dbReference type="SAM" id="SignalP"/>
    </source>
</evidence>
<gene>
    <name evidence="9" type="ORF">B5J94_01895</name>
</gene>
<feature type="chain" id="PRO_5012189430" description="Lipoprotein" evidence="8">
    <location>
        <begin position="20"/>
        <end position="55"/>
    </location>
</feature>
<evidence type="ECO:0000256" key="4">
    <source>
        <dbReference type="ARBA" id="ARBA00023139"/>
    </source>
</evidence>
<dbReference type="Pfam" id="PF13627">
    <property type="entry name" value="LptM_cons"/>
    <property type="match status" value="1"/>
</dbReference>
<feature type="signal peptide" evidence="8">
    <location>
        <begin position="1"/>
        <end position="19"/>
    </location>
</feature>
<evidence type="ECO:0000256" key="2">
    <source>
        <dbReference type="ARBA" id="ARBA00022729"/>
    </source>
</evidence>
<protein>
    <recommendedName>
        <fullName evidence="11">Lipoprotein</fullName>
    </recommendedName>
</protein>